<dbReference type="Proteomes" id="UP000887013">
    <property type="component" value="Unassembled WGS sequence"/>
</dbReference>
<protein>
    <submittedName>
        <fullName evidence="2">Uncharacterized protein</fullName>
    </submittedName>
</protein>
<proteinExistence type="predicted"/>
<organism evidence="2 3">
    <name type="scientific">Nephila pilipes</name>
    <name type="common">Giant wood spider</name>
    <name type="synonym">Nephila maculata</name>
    <dbReference type="NCBI Taxonomy" id="299642"/>
    <lineage>
        <taxon>Eukaryota</taxon>
        <taxon>Metazoa</taxon>
        <taxon>Ecdysozoa</taxon>
        <taxon>Arthropoda</taxon>
        <taxon>Chelicerata</taxon>
        <taxon>Arachnida</taxon>
        <taxon>Araneae</taxon>
        <taxon>Araneomorphae</taxon>
        <taxon>Entelegynae</taxon>
        <taxon>Araneoidea</taxon>
        <taxon>Nephilidae</taxon>
        <taxon>Nephila</taxon>
    </lineage>
</organism>
<sequence length="251" mass="29219">MSAFIVTIVAGLIVSPFVWCLSYLILLNEISYVIPLTIHLYLIVLLDDFQQQYYKLLSEKTETDNSPEVSIKTFIYLHTPIQKFLKRHRRKHLSKRKKLQFQPALSSIEEIDEIFYQTENEAQHLEKVNSPYRASKTLISQSEKETSHLQLAATSNSDPSPREIDKTFDGPTNNKPSIPSPKTIPSTSFGKIFSKKSFIIPDFIVPSENLPSNFNHSFSEQYSQFLENRKHKYLPFFKRKLKSIKKKLFKK</sequence>
<reference evidence="2" key="1">
    <citation type="submission" date="2020-08" db="EMBL/GenBank/DDBJ databases">
        <title>Multicomponent nature underlies the extraordinary mechanical properties of spider dragline silk.</title>
        <authorList>
            <person name="Kono N."/>
            <person name="Nakamura H."/>
            <person name="Mori M."/>
            <person name="Yoshida Y."/>
            <person name="Ohtoshi R."/>
            <person name="Malay A.D."/>
            <person name="Moran D.A.P."/>
            <person name="Tomita M."/>
            <person name="Numata K."/>
            <person name="Arakawa K."/>
        </authorList>
    </citation>
    <scope>NUCLEOTIDE SEQUENCE</scope>
</reference>
<gene>
    <name evidence="2" type="ORF">NPIL_274381</name>
</gene>
<evidence type="ECO:0000256" key="1">
    <source>
        <dbReference type="SAM" id="MobiDB-lite"/>
    </source>
</evidence>
<comment type="caution">
    <text evidence="2">The sequence shown here is derived from an EMBL/GenBank/DDBJ whole genome shotgun (WGS) entry which is preliminary data.</text>
</comment>
<keyword evidence="3" id="KW-1185">Reference proteome</keyword>
<name>A0A8X6QNM5_NEPPI</name>
<evidence type="ECO:0000313" key="3">
    <source>
        <dbReference type="Proteomes" id="UP000887013"/>
    </source>
</evidence>
<feature type="region of interest" description="Disordered" evidence="1">
    <location>
        <begin position="143"/>
        <end position="186"/>
    </location>
</feature>
<accession>A0A8X6QNM5</accession>
<dbReference type="EMBL" id="BMAW01083970">
    <property type="protein sequence ID" value="GFU36460.1"/>
    <property type="molecule type" value="Genomic_DNA"/>
</dbReference>
<dbReference type="AlphaFoldDB" id="A0A8X6QNM5"/>
<feature type="compositionally biased region" description="Polar residues" evidence="1">
    <location>
        <begin position="148"/>
        <end position="159"/>
    </location>
</feature>
<evidence type="ECO:0000313" key="2">
    <source>
        <dbReference type="EMBL" id="GFU36460.1"/>
    </source>
</evidence>
<feature type="compositionally biased region" description="Low complexity" evidence="1">
    <location>
        <begin position="175"/>
        <end position="186"/>
    </location>
</feature>